<feature type="transmembrane region" description="Helical" evidence="8">
    <location>
        <begin position="225"/>
        <end position="252"/>
    </location>
</feature>
<dbReference type="PANTHER" id="PTHR32507">
    <property type="entry name" value="NA(+)/H(+) ANTIPORTER 1"/>
    <property type="match status" value="1"/>
</dbReference>
<dbReference type="EMBL" id="NIPR01000023">
    <property type="protein sequence ID" value="PMD69860.1"/>
    <property type="molecule type" value="Genomic_DNA"/>
</dbReference>
<gene>
    <name evidence="10" type="ORF">CBP76_07615</name>
</gene>
<feature type="transmembrane region" description="Helical" evidence="8">
    <location>
        <begin position="86"/>
        <end position="113"/>
    </location>
</feature>
<keyword evidence="2" id="KW-0813">Transport</keyword>
<feature type="transmembrane region" description="Helical" evidence="8">
    <location>
        <begin position="342"/>
        <end position="364"/>
    </location>
</feature>
<evidence type="ECO:0000256" key="8">
    <source>
        <dbReference type="SAM" id="Phobius"/>
    </source>
</evidence>
<dbReference type="InterPro" id="IPR006153">
    <property type="entry name" value="Cation/H_exchanger_TM"/>
</dbReference>
<evidence type="ECO:0000256" key="7">
    <source>
        <dbReference type="ARBA" id="ARBA00023136"/>
    </source>
</evidence>
<keyword evidence="5 8" id="KW-1133">Transmembrane helix</keyword>
<sequence>MEPMIAMFVITLAVAIGNILARLVPAISNTYINLLMGILIALIPFTNDLISKFNNEFFMIVILAPLLFFEGQNTPVVMVRKKIPNIIGTAGVLAIFSAVVSSILLHSILGLALPMALIIISICTPTDATALESVISGHEFPESTQETLKMESLFNDATGIILLQAGLIWLQSGHLNLTQNIGALLLSSIGGLIVGNILAGFFTIFRQWLIRSSLNDIFSQNMIYLLSPFIIYIIGELLHVSGIIAVVVAGLVNNSEANRSRFVAPRQMNLGVQMVNFFNEMLNGFVFVTLGLNLERIFTEHYNQYIQTKNWLIIGTISYTGLLICRWIYARLFIGDHSNRTASSFALGGVHGTVTLAMTFSLLGNNLNSHIFNLIILVETVVIVLSMLVPTLIFHWWLPIDNTEKYANKTLNELRHDVSMVGIKKINSMELSKAVHDSAIYDLQDQTRNKSLKSFISQWTMIASDSNVLTTLQSKEQQKALMSAFQAEREYLLDLEKQNKMDSKIIFGQYNEILLAESLLVDTENPLV</sequence>
<dbReference type="Proteomes" id="UP000235649">
    <property type="component" value="Unassembled WGS sequence"/>
</dbReference>
<keyword evidence="11" id="KW-1185">Reference proteome</keyword>
<evidence type="ECO:0000256" key="2">
    <source>
        <dbReference type="ARBA" id="ARBA00022448"/>
    </source>
</evidence>
<name>A0A2N7ATS7_9LACO</name>
<dbReference type="AlphaFoldDB" id="A0A2N7ATS7"/>
<feature type="transmembrane region" description="Helical" evidence="8">
    <location>
        <begin position="57"/>
        <end position="74"/>
    </location>
</feature>
<protein>
    <submittedName>
        <fullName evidence="10">Sodium:proton antiporter</fullName>
    </submittedName>
</protein>
<keyword evidence="4 8" id="KW-0812">Transmembrane</keyword>
<evidence type="ECO:0000313" key="10">
    <source>
        <dbReference type="EMBL" id="PMD69860.1"/>
    </source>
</evidence>
<dbReference type="GO" id="GO:1902600">
    <property type="term" value="P:proton transmembrane transport"/>
    <property type="evidence" value="ECO:0007669"/>
    <property type="project" value="InterPro"/>
</dbReference>
<dbReference type="GO" id="GO:0015297">
    <property type="term" value="F:antiporter activity"/>
    <property type="evidence" value="ECO:0007669"/>
    <property type="project" value="UniProtKB-KW"/>
</dbReference>
<comment type="caution">
    <text evidence="10">The sequence shown here is derived from an EMBL/GenBank/DDBJ whole genome shotgun (WGS) entry which is preliminary data.</text>
</comment>
<dbReference type="RefSeq" id="WP_102196308.1">
    <property type="nucleotide sequence ID" value="NZ_NIPR01000023.1"/>
</dbReference>
<organism evidence="10 11">
    <name type="scientific">Companilactobacillus nuruki</name>
    <dbReference type="NCBI Taxonomy" id="1993540"/>
    <lineage>
        <taxon>Bacteria</taxon>
        <taxon>Bacillati</taxon>
        <taxon>Bacillota</taxon>
        <taxon>Bacilli</taxon>
        <taxon>Lactobacillales</taxon>
        <taxon>Lactobacillaceae</taxon>
        <taxon>Companilactobacillus</taxon>
    </lineage>
</organism>
<feature type="transmembrane region" description="Helical" evidence="8">
    <location>
        <begin position="31"/>
        <end position="50"/>
    </location>
</feature>
<evidence type="ECO:0000256" key="4">
    <source>
        <dbReference type="ARBA" id="ARBA00022692"/>
    </source>
</evidence>
<keyword evidence="6" id="KW-0406">Ion transport</keyword>
<feature type="transmembrane region" description="Helical" evidence="8">
    <location>
        <begin position="371"/>
        <end position="398"/>
    </location>
</feature>
<evidence type="ECO:0000256" key="6">
    <source>
        <dbReference type="ARBA" id="ARBA00023065"/>
    </source>
</evidence>
<accession>A0A2N7ATS7</accession>
<evidence type="ECO:0000259" key="9">
    <source>
        <dbReference type="Pfam" id="PF00999"/>
    </source>
</evidence>
<proteinExistence type="predicted"/>
<dbReference type="Pfam" id="PF00999">
    <property type="entry name" value="Na_H_Exchanger"/>
    <property type="match status" value="1"/>
</dbReference>
<feature type="transmembrane region" description="Helical" evidence="8">
    <location>
        <begin position="153"/>
        <end position="171"/>
    </location>
</feature>
<evidence type="ECO:0000256" key="1">
    <source>
        <dbReference type="ARBA" id="ARBA00004651"/>
    </source>
</evidence>
<reference evidence="10 11" key="1">
    <citation type="submission" date="2017-05" db="EMBL/GenBank/DDBJ databases">
        <title>Lactobacillus nurukis nov., sp. nov., isolated from nuruk.</title>
        <authorList>
            <person name="Kim S.-J."/>
        </authorList>
    </citation>
    <scope>NUCLEOTIDE SEQUENCE [LARGE SCALE GENOMIC DNA]</scope>
    <source>
        <strain evidence="10 11">SYF10-1a</strain>
    </source>
</reference>
<feature type="transmembrane region" description="Helical" evidence="8">
    <location>
        <begin position="311"/>
        <end position="330"/>
    </location>
</feature>
<feature type="transmembrane region" description="Helical" evidence="8">
    <location>
        <begin position="183"/>
        <end position="205"/>
    </location>
</feature>
<dbReference type="OrthoDB" id="9809206at2"/>
<evidence type="ECO:0000256" key="5">
    <source>
        <dbReference type="ARBA" id="ARBA00022989"/>
    </source>
</evidence>
<dbReference type="GO" id="GO:0005886">
    <property type="term" value="C:plasma membrane"/>
    <property type="evidence" value="ECO:0007669"/>
    <property type="project" value="UniProtKB-SubCell"/>
</dbReference>
<evidence type="ECO:0000313" key="11">
    <source>
        <dbReference type="Proteomes" id="UP000235649"/>
    </source>
</evidence>
<dbReference type="PANTHER" id="PTHR32507:SF8">
    <property type="entry name" value="CNH1P"/>
    <property type="match status" value="1"/>
</dbReference>
<feature type="domain" description="Cation/H+ exchanger transmembrane" evidence="9">
    <location>
        <begin position="14"/>
        <end position="398"/>
    </location>
</feature>
<keyword evidence="7 8" id="KW-0472">Membrane</keyword>
<keyword evidence="3" id="KW-0050">Antiport</keyword>
<comment type="subcellular location">
    <subcellularLocation>
        <location evidence="1">Cell membrane</location>
        <topology evidence="1">Multi-pass membrane protein</topology>
    </subcellularLocation>
</comment>
<evidence type="ECO:0000256" key="3">
    <source>
        <dbReference type="ARBA" id="ARBA00022449"/>
    </source>
</evidence>